<protein>
    <recommendedName>
        <fullName evidence="1">STAS domain-containing protein</fullName>
    </recommendedName>
</protein>
<evidence type="ECO:0000259" key="1">
    <source>
        <dbReference type="PROSITE" id="PS50801"/>
    </source>
</evidence>
<organism evidence="2 3">
    <name type="scientific">Thiomicrospira aerophila AL3</name>
    <dbReference type="NCBI Taxonomy" id="717772"/>
    <lineage>
        <taxon>Bacteria</taxon>
        <taxon>Pseudomonadati</taxon>
        <taxon>Pseudomonadota</taxon>
        <taxon>Gammaproteobacteria</taxon>
        <taxon>Thiotrichales</taxon>
        <taxon>Piscirickettsiaceae</taxon>
        <taxon>Thiomicrospira</taxon>
    </lineage>
</organism>
<gene>
    <name evidence="2" type="ORF">THIAE_04750</name>
</gene>
<dbReference type="HOGENOM" id="CLU_173888_0_0_6"/>
<dbReference type="PROSITE" id="PS50801">
    <property type="entry name" value="STAS"/>
    <property type="match status" value="1"/>
</dbReference>
<evidence type="ECO:0000313" key="2">
    <source>
        <dbReference type="EMBL" id="AHF02241.1"/>
    </source>
</evidence>
<dbReference type="EMBL" id="CP007030">
    <property type="protein sequence ID" value="AHF02241.1"/>
    <property type="molecule type" value="Genomic_DNA"/>
</dbReference>
<dbReference type="InterPro" id="IPR036513">
    <property type="entry name" value="STAS_dom_sf"/>
</dbReference>
<dbReference type="Proteomes" id="UP000005380">
    <property type="component" value="Chromosome"/>
</dbReference>
<sequence>MSSVISLPETLTIQSVQSEYARITDLLVDCEPNITLVADNIINIDTAGLQLLLALITKIQREGFNFSWQDPAEPLIKSAENLGLTDALQL</sequence>
<dbReference type="SUPFAM" id="SSF52091">
    <property type="entry name" value="SpoIIaa-like"/>
    <property type="match status" value="1"/>
</dbReference>
<dbReference type="eggNOG" id="ENOG5033IQN">
    <property type="taxonomic scope" value="Bacteria"/>
</dbReference>
<accession>W0DZH0</accession>
<proteinExistence type="predicted"/>
<evidence type="ECO:0000313" key="3">
    <source>
        <dbReference type="Proteomes" id="UP000005380"/>
    </source>
</evidence>
<dbReference type="RefSeq" id="WP_006459004.1">
    <property type="nucleotide sequence ID" value="NZ_CP007030.1"/>
</dbReference>
<keyword evidence="3" id="KW-1185">Reference proteome</keyword>
<feature type="domain" description="STAS" evidence="1">
    <location>
        <begin position="1"/>
        <end position="90"/>
    </location>
</feature>
<dbReference type="OrthoDB" id="5616361at2"/>
<reference evidence="2 3" key="1">
    <citation type="submission" date="2013-12" db="EMBL/GenBank/DDBJ databases">
        <authorList>
            <consortium name="DOE Joint Genome Institute"/>
            <person name="Kappler U."/>
            <person name="Huntemann M."/>
            <person name="Han J."/>
            <person name="Chen A."/>
            <person name="Kyrpides N."/>
            <person name="Mavromatis K."/>
            <person name="Markowitz V."/>
            <person name="Palaniappan K."/>
            <person name="Ivanova N."/>
            <person name="Schaumberg A."/>
            <person name="Pati A."/>
            <person name="Liolios K."/>
            <person name="Nordberg H.P."/>
            <person name="Cantor M.N."/>
            <person name="Hua S.X."/>
            <person name="Woyke T."/>
        </authorList>
    </citation>
    <scope>NUCLEOTIDE SEQUENCE [LARGE SCALE GENOMIC DNA]</scope>
    <source>
        <strain evidence="3">AL2</strain>
    </source>
</reference>
<name>W0DZH0_9GAMM</name>
<dbReference type="InParanoid" id="W0DZH0"/>
<dbReference type="STRING" id="717772.THIAE_04750"/>
<dbReference type="KEGG" id="tao:THIAE_04750"/>
<dbReference type="AlphaFoldDB" id="W0DZH0"/>
<dbReference type="InterPro" id="IPR002645">
    <property type="entry name" value="STAS_dom"/>
</dbReference>